<reference evidence="1" key="1">
    <citation type="journal article" date="2015" name="Nature">
        <title>Complex archaea that bridge the gap between prokaryotes and eukaryotes.</title>
        <authorList>
            <person name="Spang A."/>
            <person name="Saw J.H."/>
            <person name="Jorgensen S.L."/>
            <person name="Zaremba-Niedzwiedzka K."/>
            <person name="Martijn J."/>
            <person name="Lind A.E."/>
            <person name="van Eijk R."/>
            <person name="Schleper C."/>
            <person name="Guy L."/>
            <person name="Ettema T.J."/>
        </authorList>
    </citation>
    <scope>NUCLEOTIDE SEQUENCE</scope>
</reference>
<dbReference type="AlphaFoldDB" id="A0A0F9J593"/>
<organism evidence="1">
    <name type="scientific">marine sediment metagenome</name>
    <dbReference type="NCBI Taxonomy" id="412755"/>
    <lineage>
        <taxon>unclassified sequences</taxon>
        <taxon>metagenomes</taxon>
        <taxon>ecological metagenomes</taxon>
    </lineage>
</organism>
<name>A0A0F9J593_9ZZZZ</name>
<gene>
    <name evidence="1" type="ORF">LCGC14_1797960</name>
</gene>
<comment type="caution">
    <text evidence="1">The sequence shown here is derived from an EMBL/GenBank/DDBJ whole genome shotgun (WGS) entry which is preliminary data.</text>
</comment>
<dbReference type="EMBL" id="LAZR01017277">
    <property type="protein sequence ID" value="KKM01086.1"/>
    <property type="molecule type" value="Genomic_DNA"/>
</dbReference>
<sequence length="90" mass="10528">MRRMVNSVAQSDSITTRELRKALLCTRKYRDLQARVRRRLGIDKAAVSRAASARHIGRYRRIEIALLEELVRFEPELTELVEKLKKNHVA</sequence>
<protein>
    <submittedName>
        <fullName evidence="1">Uncharacterized protein</fullName>
    </submittedName>
</protein>
<proteinExistence type="predicted"/>
<accession>A0A0F9J593</accession>
<evidence type="ECO:0000313" key="1">
    <source>
        <dbReference type="EMBL" id="KKM01086.1"/>
    </source>
</evidence>